<sequence>MPDVSEILTKPVQRFRSRVTHGPVNSIDPEGGENGAGIIKGFSVITRGVALGHQMWCDSVFIEQCKQALNAAEKGLKSRWTHPGLSADGMGKQLGDVKGGESNGNQLFADLHFYKIAHKAPDGDLATYVMEFAKDHPDKFGSSIVFMGDQQAQEQFMLEHTNSETGSFESPDEDNVNNYMHCRLKELYAVDIVDDPAANPGGMFSRGQEIPNNAEALLNYALHVEGAEKPSTFDFGIDPDRFSAFLDRYLDNHNLKIISNEELKQMPTGKEESEKSELNVDEIRSQIITEYNANMNRYIQKFGAENGAKWLAEGKSYSEACELHIDELNKQLAAKDEAYAELQKKFDSIDLGEDTPLESGEAKGGKGKKELKDLFRVPALN</sequence>
<name>A0A518IKW2_9PLAN</name>
<dbReference type="KEGG" id="gfm:Enr17x_57860"/>
<proteinExistence type="predicted"/>
<reference evidence="2 3" key="1">
    <citation type="submission" date="2019-03" db="EMBL/GenBank/DDBJ databases">
        <title>Deep-cultivation of Planctomycetes and their phenomic and genomic characterization uncovers novel biology.</title>
        <authorList>
            <person name="Wiegand S."/>
            <person name="Jogler M."/>
            <person name="Boedeker C."/>
            <person name="Pinto D."/>
            <person name="Vollmers J."/>
            <person name="Rivas-Marin E."/>
            <person name="Kohn T."/>
            <person name="Peeters S.H."/>
            <person name="Heuer A."/>
            <person name="Rast P."/>
            <person name="Oberbeckmann S."/>
            <person name="Bunk B."/>
            <person name="Jeske O."/>
            <person name="Meyerdierks A."/>
            <person name="Storesund J.E."/>
            <person name="Kallscheuer N."/>
            <person name="Luecker S."/>
            <person name="Lage O.M."/>
            <person name="Pohl T."/>
            <person name="Merkel B.J."/>
            <person name="Hornburger P."/>
            <person name="Mueller R.-W."/>
            <person name="Bruemmer F."/>
            <person name="Labrenz M."/>
            <person name="Spormann A.M."/>
            <person name="Op den Camp H."/>
            <person name="Overmann J."/>
            <person name="Amann R."/>
            <person name="Jetten M.S.M."/>
            <person name="Mascher T."/>
            <person name="Medema M.H."/>
            <person name="Devos D.P."/>
            <person name="Kaster A.-K."/>
            <person name="Ovreas L."/>
            <person name="Rohde M."/>
            <person name="Galperin M.Y."/>
            <person name="Jogler C."/>
        </authorList>
    </citation>
    <scope>NUCLEOTIDE SEQUENCE [LARGE SCALE GENOMIC DNA]</scope>
    <source>
        <strain evidence="2 3">Enr17</strain>
    </source>
</reference>
<keyword evidence="3" id="KW-1185">Reference proteome</keyword>
<evidence type="ECO:0000313" key="2">
    <source>
        <dbReference type="EMBL" id="QDV53705.1"/>
    </source>
</evidence>
<gene>
    <name evidence="2" type="ORF">Enr17x_57860</name>
</gene>
<dbReference type="OrthoDB" id="277369at2"/>
<feature type="region of interest" description="Disordered" evidence="1">
    <location>
        <begin position="350"/>
        <end position="369"/>
    </location>
</feature>
<dbReference type="Proteomes" id="UP000318313">
    <property type="component" value="Chromosome"/>
</dbReference>
<feature type="compositionally biased region" description="Basic and acidic residues" evidence="1">
    <location>
        <begin position="360"/>
        <end position="369"/>
    </location>
</feature>
<dbReference type="EMBL" id="CP037452">
    <property type="protein sequence ID" value="QDV53705.1"/>
    <property type="molecule type" value="Genomic_DNA"/>
</dbReference>
<evidence type="ECO:0000313" key="3">
    <source>
        <dbReference type="Proteomes" id="UP000318313"/>
    </source>
</evidence>
<accession>A0A518IKW2</accession>
<protein>
    <submittedName>
        <fullName evidence="2">Uncharacterized protein</fullName>
    </submittedName>
</protein>
<organism evidence="2 3">
    <name type="scientific">Gimesia fumaroli</name>
    <dbReference type="NCBI Taxonomy" id="2527976"/>
    <lineage>
        <taxon>Bacteria</taxon>
        <taxon>Pseudomonadati</taxon>
        <taxon>Planctomycetota</taxon>
        <taxon>Planctomycetia</taxon>
        <taxon>Planctomycetales</taxon>
        <taxon>Planctomycetaceae</taxon>
        <taxon>Gimesia</taxon>
    </lineage>
</organism>
<evidence type="ECO:0000256" key="1">
    <source>
        <dbReference type="SAM" id="MobiDB-lite"/>
    </source>
</evidence>
<dbReference type="AlphaFoldDB" id="A0A518IKW2"/>
<dbReference type="RefSeq" id="WP_145313407.1">
    <property type="nucleotide sequence ID" value="NZ_CP037452.1"/>
</dbReference>